<evidence type="ECO:0000256" key="1">
    <source>
        <dbReference type="SAM" id="MobiDB-lite"/>
    </source>
</evidence>
<dbReference type="Pfam" id="PF00786">
    <property type="entry name" value="PBD"/>
    <property type="match status" value="1"/>
</dbReference>
<proteinExistence type="predicted"/>
<evidence type="ECO:0000313" key="4">
    <source>
        <dbReference type="EMBL" id="QCE08375.1"/>
    </source>
</evidence>
<feature type="compositionally biased region" description="Low complexity" evidence="1">
    <location>
        <begin position="217"/>
        <end position="237"/>
    </location>
</feature>
<dbReference type="PANTHER" id="PTHR46325:SF20">
    <property type="entry name" value="CRIB DOMAIN-CONTAINING PROTEIN RIC10"/>
    <property type="match status" value="1"/>
</dbReference>
<dbReference type="Proteomes" id="UP000501690">
    <property type="component" value="Linkage Group LG9"/>
</dbReference>
<dbReference type="FunFam" id="3.90.810.10:FF:000029">
    <property type="entry name" value="Elongation factor Ts, mitochondrial"/>
    <property type="match status" value="1"/>
</dbReference>
<reference evidence="4 5" key="1">
    <citation type="submission" date="2019-04" db="EMBL/GenBank/DDBJ databases">
        <title>An improved genome assembly and genetic linkage map for asparagus bean, Vigna unguiculata ssp. sesquipedialis.</title>
        <authorList>
            <person name="Xia Q."/>
            <person name="Zhang R."/>
            <person name="Dong Y."/>
        </authorList>
    </citation>
    <scope>NUCLEOTIDE SEQUENCE [LARGE SCALE GENOMIC DNA]</scope>
    <source>
        <tissue evidence="4">Leaf</tissue>
    </source>
</reference>
<feature type="region of interest" description="Disordered" evidence="1">
    <location>
        <begin position="159"/>
        <end position="250"/>
    </location>
</feature>
<dbReference type="AlphaFoldDB" id="A0A4D6N8C1"/>
<evidence type="ECO:0000259" key="3">
    <source>
        <dbReference type="PROSITE" id="PS50108"/>
    </source>
</evidence>
<name>A0A4D6N8C1_VIGUN</name>
<feature type="chain" id="PRO_5020039152" description="CRIB domain-containing protein" evidence="2">
    <location>
        <begin position="30"/>
        <end position="250"/>
    </location>
</feature>
<feature type="compositionally biased region" description="Basic residues" evidence="1">
    <location>
        <begin position="206"/>
        <end position="216"/>
    </location>
</feature>
<sequence>MSTFCYSSPRGNPLLFLSILLLPLVSVQLHSPHEFQNDGEWSTENIVGFLSAPASKSSLGKSISKSENFRSLLPILSHCCGRDLHHGNQIEGNLQEFQIHNPNICWEVGTVPVVKEREMEIGYPTDVKHVAHIGWDGPSGTGPSWMNDFKTAPDFSTSLGNLGELSDPNAMGATTSWSSQDFEESTGSQSSSNFYKGIQSAGVSHVSKKSKKKKSKSASSESLSASSRQSRSTKSKATYSDREATPISQN</sequence>
<dbReference type="InterPro" id="IPR036936">
    <property type="entry name" value="CRIB_dom_sf"/>
</dbReference>
<gene>
    <name evidence="4" type="ORF">DEO72_LG9g3404</name>
</gene>
<dbReference type="SMART" id="SM00285">
    <property type="entry name" value="PBD"/>
    <property type="match status" value="1"/>
</dbReference>
<evidence type="ECO:0000256" key="2">
    <source>
        <dbReference type="SAM" id="SignalP"/>
    </source>
</evidence>
<feature type="signal peptide" evidence="2">
    <location>
        <begin position="1"/>
        <end position="29"/>
    </location>
</feature>
<keyword evidence="5" id="KW-1185">Reference proteome</keyword>
<feature type="compositionally biased region" description="Polar residues" evidence="1">
    <location>
        <begin position="172"/>
        <end position="194"/>
    </location>
</feature>
<feature type="domain" description="CRIB" evidence="3">
    <location>
        <begin position="121"/>
        <end position="134"/>
    </location>
</feature>
<dbReference type="InterPro" id="IPR000095">
    <property type="entry name" value="CRIB_dom"/>
</dbReference>
<organism evidence="4 5">
    <name type="scientific">Vigna unguiculata</name>
    <name type="common">Cowpea</name>
    <dbReference type="NCBI Taxonomy" id="3917"/>
    <lineage>
        <taxon>Eukaryota</taxon>
        <taxon>Viridiplantae</taxon>
        <taxon>Streptophyta</taxon>
        <taxon>Embryophyta</taxon>
        <taxon>Tracheophyta</taxon>
        <taxon>Spermatophyta</taxon>
        <taxon>Magnoliopsida</taxon>
        <taxon>eudicotyledons</taxon>
        <taxon>Gunneridae</taxon>
        <taxon>Pentapetalae</taxon>
        <taxon>rosids</taxon>
        <taxon>fabids</taxon>
        <taxon>Fabales</taxon>
        <taxon>Fabaceae</taxon>
        <taxon>Papilionoideae</taxon>
        <taxon>50 kb inversion clade</taxon>
        <taxon>NPAAA clade</taxon>
        <taxon>indigoferoid/millettioid clade</taxon>
        <taxon>Phaseoleae</taxon>
        <taxon>Vigna</taxon>
    </lineage>
</organism>
<protein>
    <recommendedName>
        <fullName evidence="3">CRIB domain-containing protein</fullName>
    </recommendedName>
</protein>
<dbReference type="Gene3D" id="3.90.810.10">
    <property type="entry name" value="CRIB domain"/>
    <property type="match status" value="1"/>
</dbReference>
<accession>A0A4D6N8C1</accession>
<dbReference type="PROSITE" id="PS50108">
    <property type="entry name" value="CRIB"/>
    <property type="match status" value="1"/>
</dbReference>
<keyword evidence="2" id="KW-0732">Signal</keyword>
<dbReference type="PANTHER" id="PTHR46325">
    <property type="entry name" value="CRIB DOMAIN-CONTAINING PROTEIN RIC8"/>
    <property type="match status" value="1"/>
</dbReference>
<dbReference type="CDD" id="cd00132">
    <property type="entry name" value="CRIB"/>
    <property type="match status" value="1"/>
</dbReference>
<dbReference type="EMBL" id="CP039353">
    <property type="protein sequence ID" value="QCE08375.1"/>
    <property type="molecule type" value="Genomic_DNA"/>
</dbReference>
<evidence type="ECO:0000313" key="5">
    <source>
        <dbReference type="Proteomes" id="UP000501690"/>
    </source>
</evidence>